<sequence>MRALKLITFNIAHFPTLKLSATSAKVFMSICR</sequence>
<dbReference type="EMBL" id="LR134521">
    <property type="protein sequence ID" value="VEJ30408.1"/>
    <property type="molecule type" value="Genomic_DNA"/>
</dbReference>
<reference evidence="1 2" key="1">
    <citation type="submission" date="2018-12" db="EMBL/GenBank/DDBJ databases">
        <authorList>
            <consortium name="Pathogen Informatics"/>
        </authorList>
    </citation>
    <scope>NUCLEOTIDE SEQUENCE [LARGE SCALE GENOMIC DNA]</scope>
    <source>
        <strain evidence="1 2">NCTC10918</strain>
    </source>
</reference>
<name>A0A448UWU3_9MICC</name>
<proteinExistence type="predicted"/>
<accession>A0A448UWU3</accession>
<protein>
    <submittedName>
        <fullName evidence="1">Uncharacterized protein</fullName>
    </submittedName>
</protein>
<evidence type="ECO:0000313" key="2">
    <source>
        <dbReference type="Proteomes" id="UP000270988"/>
    </source>
</evidence>
<evidence type="ECO:0000313" key="1">
    <source>
        <dbReference type="EMBL" id="VEJ30408.1"/>
    </source>
</evidence>
<dbReference type="AlphaFoldDB" id="A0A448UWU3"/>
<dbReference type="Proteomes" id="UP000270988">
    <property type="component" value="Chromosome"/>
</dbReference>
<organism evidence="1 2">
    <name type="scientific">Rothia dentocariosa</name>
    <dbReference type="NCBI Taxonomy" id="2047"/>
    <lineage>
        <taxon>Bacteria</taxon>
        <taxon>Bacillati</taxon>
        <taxon>Actinomycetota</taxon>
        <taxon>Actinomycetes</taxon>
        <taxon>Micrococcales</taxon>
        <taxon>Micrococcaceae</taxon>
        <taxon>Rothia</taxon>
    </lineage>
</organism>
<gene>
    <name evidence="1" type="ORF">NCTC10918_01687</name>
</gene>